<evidence type="ECO:0000256" key="18">
    <source>
        <dbReference type="ARBA" id="ARBA00023180"/>
    </source>
</evidence>
<name>A0A7N0VIP4_KALFE</name>
<evidence type="ECO:0000256" key="15">
    <source>
        <dbReference type="ARBA" id="ARBA00022989"/>
    </source>
</evidence>
<dbReference type="GO" id="GO:0005886">
    <property type="term" value="C:plasma membrane"/>
    <property type="evidence" value="ECO:0007669"/>
    <property type="project" value="UniProtKB-SubCell"/>
</dbReference>
<comment type="similarity">
    <text evidence="2">Belongs to the protein kinase superfamily. Ser/Thr protein kinase family.</text>
</comment>
<dbReference type="GO" id="GO:0005524">
    <property type="term" value="F:ATP binding"/>
    <property type="evidence" value="ECO:0007669"/>
    <property type="project" value="UniProtKB-UniRule"/>
</dbReference>
<evidence type="ECO:0000256" key="14">
    <source>
        <dbReference type="ARBA" id="ARBA00022840"/>
    </source>
</evidence>
<dbReference type="SUPFAM" id="SSF56112">
    <property type="entry name" value="Protein kinase-like (PK-like)"/>
    <property type="match status" value="1"/>
</dbReference>
<protein>
    <recommendedName>
        <fullName evidence="3">non-specific serine/threonine protein kinase</fullName>
        <ecNumber evidence="3">2.7.11.1</ecNumber>
    </recommendedName>
</protein>
<keyword evidence="11" id="KW-0677">Repeat</keyword>
<dbReference type="PROSITE" id="PS00107">
    <property type="entry name" value="PROTEIN_KINASE_ATP"/>
    <property type="match status" value="1"/>
</dbReference>
<comment type="catalytic activity">
    <reaction evidence="19">
        <text>L-threonyl-[protein] + ATP = O-phospho-L-threonyl-[protein] + ADP + H(+)</text>
        <dbReference type="Rhea" id="RHEA:46608"/>
        <dbReference type="Rhea" id="RHEA-COMP:11060"/>
        <dbReference type="Rhea" id="RHEA-COMP:11605"/>
        <dbReference type="ChEBI" id="CHEBI:15378"/>
        <dbReference type="ChEBI" id="CHEBI:30013"/>
        <dbReference type="ChEBI" id="CHEBI:30616"/>
        <dbReference type="ChEBI" id="CHEBI:61977"/>
        <dbReference type="ChEBI" id="CHEBI:456216"/>
        <dbReference type="EC" id="2.7.11.1"/>
    </reaction>
</comment>
<feature type="transmembrane region" description="Helical" evidence="22">
    <location>
        <begin position="656"/>
        <end position="682"/>
    </location>
</feature>
<evidence type="ECO:0000256" key="3">
    <source>
        <dbReference type="ARBA" id="ARBA00012513"/>
    </source>
</evidence>
<evidence type="ECO:0000256" key="10">
    <source>
        <dbReference type="ARBA" id="ARBA00022729"/>
    </source>
</evidence>
<accession>A0A7N0VIP4</accession>
<dbReference type="GO" id="GO:0004674">
    <property type="term" value="F:protein serine/threonine kinase activity"/>
    <property type="evidence" value="ECO:0007669"/>
    <property type="project" value="UniProtKB-KW"/>
</dbReference>
<keyword evidence="17" id="KW-0675">Receptor</keyword>
<organism evidence="25 26">
    <name type="scientific">Kalanchoe fedtschenkoi</name>
    <name type="common">Lavender scallops</name>
    <name type="synonym">South American air plant</name>
    <dbReference type="NCBI Taxonomy" id="63787"/>
    <lineage>
        <taxon>Eukaryota</taxon>
        <taxon>Viridiplantae</taxon>
        <taxon>Streptophyta</taxon>
        <taxon>Embryophyta</taxon>
        <taxon>Tracheophyta</taxon>
        <taxon>Spermatophyta</taxon>
        <taxon>Magnoliopsida</taxon>
        <taxon>eudicotyledons</taxon>
        <taxon>Gunneridae</taxon>
        <taxon>Pentapetalae</taxon>
        <taxon>Saxifragales</taxon>
        <taxon>Crassulaceae</taxon>
        <taxon>Kalanchoe</taxon>
    </lineage>
</organism>
<sequence>MNNTFHLLTMIVLLIIQCNHVAVEGLLRRRMTTSGNETDLAALLALKASLVGGSSDSQAPLSSWNTSLHFCKWVGVACERQRVTVLDLGYLDTGGIISPFIGNLSFLRVIDLSDNRLEGFIPKEIGLLSKLEIFNASNNALQGSFPMNLLNCSRLLTITVFLNDLRGIIPDQLGSMRKLQTLYMGRNSFTGEIPSSLGNISSLAVLGLARNRLQGSIPSSFGKLKSLTVLSLQESNISGTIPSSLFNLTSIQVLSLSVNDLSGTLAPSMGVDFPHLKNLFLGGNSFTGVIPPTLSNISSLQKIDLIYNQFYGNVPEGLGRLTYLELVQLEGNKLGGRNERDLDFIISFTNLTNLKILNIFENQFQGMIPASIGNLSSKIEKLSLGSNMISGHIPVELGNLISLVGLRMENNKLTGEIPSSLGNLHMLGYLTLGRNRLQGAIPSSLGKLKSLYKLGLEENQLEGSIPLKLQHCSGLQELHLNNNKLNGMISAELMGGLNQMIDLYLLDNFFIGYFPASVGKLMHLNDLDISNNKFSGEIPKELGECSMLKFLRLQGNSFEGRIPTSLGSLRSVLHLDLSGNNLTGGIPTELQDIHSLQMLNISFNQLEGEVPTKGIFSNLTRFFFKGNENLCGGIPELRLPNCSSTYRSKNEKRHNISSLVIIVVTVSIFFGFVLGPLITWMVSKKVSKRNNDAPATSLSDVGGHYLRLSYKQLWDATNQFSVSNIIGVGSFGSVYSGFLGSKPIAVKVMNLQKHGAIKSFKTECKALSNIRHRNLLQILSCCSSLDFKQNDFMALVYDLMPNGSLESWLHGSRILKLGQRLDIAIDIASALEYLHHDCEPEIVHCDLKPSNVLLDSDMVAHVGDFGLAKILRLGSSKNLSQEQSLSSLGIKGTVGYVPSEYGMGGSVSIHGDTYSYGILLLEMITGRRPTDDAFKDNTSLHNLCRSEAMNSNMLHILDPHLLAELNSDSENSSGTNHNKAMEASKMLECAEAITEIGIACSMVSPNERMEIKEALKVLHRTKTKFLEKVVCRRRPNEHHLTDEERPLYDSV</sequence>
<feature type="chain" id="PRO_5029787990" description="non-specific serine/threonine protein kinase" evidence="23">
    <location>
        <begin position="26"/>
        <end position="1051"/>
    </location>
</feature>
<evidence type="ECO:0000256" key="17">
    <source>
        <dbReference type="ARBA" id="ARBA00023170"/>
    </source>
</evidence>
<dbReference type="InterPro" id="IPR003591">
    <property type="entry name" value="Leu-rich_rpt_typical-subtyp"/>
</dbReference>
<keyword evidence="5" id="KW-0723">Serine/threonine-protein kinase</keyword>
<keyword evidence="7" id="KW-0433">Leucine-rich repeat</keyword>
<dbReference type="InterPro" id="IPR008271">
    <property type="entry name" value="Ser/Thr_kinase_AS"/>
</dbReference>
<keyword evidence="18" id="KW-0325">Glycoprotein</keyword>
<dbReference type="AlphaFoldDB" id="A0A7N0VIP4"/>
<evidence type="ECO:0000256" key="6">
    <source>
        <dbReference type="ARBA" id="ARBA00022553"/>
    </source>
</evidence>
<evidence type="ECO:0000256" key="7">
    <source>
        <dbReference type="ARBA" id="ARBA00022614"/>
    </source>
</evidence>
<keyword evidence="14 21" id="KW-0067">ATP-binding</keyword>
<dbReference type="Proteomes" id="UP000594263">
    <property type="component" value="Unplaced"/>
</dbReference>
<evidence type="ECO:0000256" key="8">
    <source>
        <dbReference type="ARBA" id="ARBA00022679"/>
    </source>
</evidence>
<dbReference type="OMA" id="YLHVECH"/>
<dbReference type="InterPro" id="IPR051809">
    <property type="entry name" value="Plant_receptor-like_S/T_kinase"/>
</dbReference>
<evidence type="ECO:0000259" key="24">
    <source>
        <dbReference type="PROSITE" id="PS50011"/>
    </source>
</evidence>
<dbReference type="InterPro" id="IPR017441">
    <property type="entry name" value="Protein_kinase_ATP_BS"/>
</dbReference>
<dbReference type="InterPro" id="IPR011009">
    <property type="entry name" value="Kinase-like_dom_sf"/>
</dbReference>
<dbReference type="EnsemblPlants" id="Kaladp0921s0007.1.v1.1">
    <property type="protein sequence ID" value="Kaladp0921s0007.1.v1.1"/>
    <property type="gene ID" value="Kaladp0921s0007.v1.1"/>
</dbReference>
<evidence type="ECO:0000256" key="5">
    <source>
        <dbReference type="ARBA" id="ARBA00022527"/>
    </source>
</evidence>
<dbReference type="SUPFAM" id="SSF52058">
    <property type="entry name" value="L domain-like"/>
    <property type="match status" value="2"/>
</dbReference>
<feature type="signal peptide" evidence="23">
    <location>
        <begin position="1"/>
        <end position="25"/>
    </location>
</feature>
<dbReference type="SMART" id="SM00220">
    <property type="entry name" value="S_TKc"/>
    <property type="match status" value="1"/>
</dbReference>
<keyword evidence="13" id="KW-0418">Kinase</keyword>
<keyword evidence="10 23" id="KW-0732">Signal</keyword>
<evidence type="ECO:0000256" key="20">
    <source>
        <dbReference type="ARBA" id="ARBA00048679"/>
    </source>
</evidence>
<dbReference type="InterPro" id="IPR000719">
    <property type="entry name" value="Prot_kinase_dom"/>
</dbReference>
<dbReference type="Gene3D" id="1.10.510.10">
    <property type="entry name" value="Transferase(Phosphotransferase) domain 1"/>
    <property type="match status" value="1"/>
</dbReference>
<keyword evidence="6" id="KW-0597">Phosphoprotein</keyword>
<dbReference type="Gramene" id="Kaladp0921s0007.1.v1.1">
    <property type="protein sequence ID" value="Kaladp0921s0007.1.v1.1"/>
    <property type="gene ID" value="Kaladp0921s0007.v1.1"/>
</dbReference>
<keyword evidence="26" id="KW-1185">Reference proteome</keyword>
<dbReference type="Pfam" id="PF00560">
    <property type="entry name" value="LRR_1"/>
    <property type="match status" value="8"/>
</dbReference>
<evidence type="ECO:0000256" key="2">
    <source>
        <dbReference type="ARBA" id="ARBA00008684"/>
    </source>
</evidence>
<comment type="subcellular location">
    <subcellularLocation>
        <location evidence="1">Cell membrane</location>
        <topology evidence="1">Single-pass membrane protein</topology>
    </subcellularLocation>
</comment>
<comment type="catalytic activity">
    <reaction evidence="20">
        <text>L-seryl-[protein] + ATP = O-phospho-L-seryl-[protein] + ADP + H(+)</text>
        <dbReference type="Rhea" id="RHEA:17989"/>
        <dbReference type="Rhea" id="RHEA-COMP:9863"/>
        <dbReference type="Rhea" id="RHEA-COMP:11604"/>
        <dbReference type="ChEBI" id="CHEBI:15378"/>
        <dbReference type="ChEBI" id="CHEBI:29999"/>
        <dbReference type="ChEBI" id="CHEBI:30616"/>
        <dbReference type="ChEBI" id="CHEBI:83421"/>
        <dbReference type="ChEBI" id="CHEBI:456216"/>
        <dbReference type="EC" id="2.7.11.1"/>
    </reaction>
</comment>
<evidence type="ECO:0000256" key="19">
    <source>
        <dbReference type="ARBA" id="ARBA00047899"/>
    </source>
</evidence>
<feature type="binding site" evidence="21">
    <location>
        <position position="747"/>
    </location>
    <ligand>
        <name>ATP</name>
        <dbReference type="ChEBI" id="CHEBI:30616"/>
    </ligand>
</feature>
<proteinExistence type="inferred from homology"/>
<evidence type="ECO:0000256" key="1">
    <source>
        <dbReference type="ARBA" id="ARBA00004162"/>
    </source>
</evidence>
<evidence type="ECO:0000313" key="25">
    <source>
        <dbReference type="EnsemblPlants" id="Kaladp0921s0007.1.v1.1"/>
    </source>
</evidence>
<evidence type="ECO:0000256" key="21">
    <source>
        <dbReference type="PROSITE-ProRule" id="PRU10141"/>
    </source>
</evidence>
<dbReference type="Gene3D" id="3.30.200.20">
    <property type="entry name" value="Phosphorylase Kinase, domain 1"/>
    <property type="match status" value="1"/>
</dbReference>
<dbReference type="FunFam" id="3.80.10.10:FF:000095">
    <property type="entry name" value="LRR receptor-like serine/threonine-protein kinase GSO1"/>
    <property type="match status" value="1"/>
</dbReference>
<evidence type="ECO:0000256" key="23">
    <source>
        <dbReference type="SAM" id="SignalP"/>
    </source>
</evidence>
<keyword evidence="16 22" id="KW-0472">Membrane</keyword>
<evidence type="ECO:0000256" key="16">
    <source>
        <dbReference type="ARBA" id="ARBA00023136"/>
    </source>
</evidence>
<dbReference type="Gene3D" id="3.80.10.10">
    <property type="entry name" value="Ribonuclease Inhibitor"/>
    <property type="match status" value="4"/>
</dbReference>
<keyword evidence="8" id="KW-0808">Transferase</keyword>
<dbReference type="InterPro" id="IPR013210">
    <property type="entry name" value="LRR_N_plant-typ"/>
</dbReference>
<dbReference type="FunFam" id="3.80.10.10:FF:000288">
    <property type="entry name" value="LRR receptor-like serine/threonine-protein kinase EFR"/>
    <property type="match status" value="1"/>
</dbReference>
<keyword evidence="9 22" id="KW-0812">Transmembrane</keyword>
<evidence type="ECO:0000256" key="12">
    <source>
        <dbReference type="ARBA" id="ARBA00022741"/>
    </source>
</evidence>
<keyword evidence="15 22" id="KW-1133">Transmembrane helix</keyword>
<evidence type="ECO:0000256" key="4">
    <source>
        <dbReference type="ARBA" id="ARBA00022475"/>
    </source>
</evidence>
<reference evidence="25" key="1">
    <citation type="submission" date="2021-01" db="UniProtKB">
        <authorList>
            <consortium name="EnsemblPlants"/>
        </authorList>
    </citation>
    <scope>IDENTIFICATION</scope>
</reference>
<dbReference type="PANTHER" id="PTHR27008">
    <property type="entry name" value="OS04G0122200 PROTEIN"/>
    <property type="match status" value="1"/>
</dbReference>
<evidence type="ECO:0000256" key="13">
    <source>
        <dbReference type="ARBA" id="ARBA00022777"/>
    </source>
</evidence>
<dbReference type="Pfam" id="PF00069">
    <property type="entry name" value="Pkinase"/>
    <property type="match status" value="1"/>
</dbReference>
<dbReference type="PROSITE" id="PS50011">
    <property type="entry name" value="PROTEIN_KINASE_DOM"/>
    <property type="match status" value="1"/>
</dbReference>
<evidence type="ECO:0000256" key="11">
    <source>
        <dbReference type="ARBA" id="ARBA00022737"/>
    </source>
</evidence>
<dbReference type="Pfam" id="PF08263">
    <property type="entry name" value="LRRNT_2"/>
    <property type="match status" value="1"/>
</dbReference>
<dbReference type="Pfam" id="PF13855">
    <property type="entry name" value="LRR_8"/>
    <property type="match status" value="1"/>
</dbReference>
<dbReference type="PROSITE" id="PS00108">
    <property type="entry name" value="PROTEIN_KINASE_ST"/>
    <property type="match status" value="1"/>
</dbReference>
<feature type="domain" description="Protein kinase" evidence="24">
    <location>
        <begin position="720"/>
        <end position="1026"/>
    </location>
</feature>
<dbReference type="InterPro" id="IPR032675">
    <property type="entry name" value="LRR_dom_sf"/>
</dbReference>
<dbReference type="SMART" id="SM00369">
    <property type="entry name" value="LRR_TYP"/>
    <property type="match status" value="8"/>
</dbReference>
<dbReference type="PANTHER" id="PTHR27008:SF499">
    <property type="entry name" value="OS06G0581500 PROTEIN"/>
    <property type="match status" value="1"/>
</dbReference>
<evidence type="ECO:0000256" key="9">
    <source>
        <dbReference type="ARBA" id="ARBA00022692"/>
    </source>
</evidence>
<evidence type="ECO:0000313" key="26">
    <source>
        <dbReference type="Proteomes" id="UP000594263"/>
    </source>
</evidence>
<keyword evidence="12 21" id="KW-0547">Nucleotide-binding</keyword>
<dbReference type="FunFam" id="1.10.510.10:FF:000358">
    <property type="entry name" value="Putative leucine-rich repeat receptor-like serine/threonine-protein kinase"/>
    <property type="match status" value="1"/>
</dbReference>
<dbReference type="InterPro" id="IPR001611">
    <property type="entry name" value="Leu-rich_rpt"/>
</dbReference>
<keyword evidence="4" id="KW-1003">Cell membrane</keyword>
<dbReference type="EC" id="2.7.11.1" evidence="3"/>
<evidence type="ECO:0000256" key="22">
    <source>
        <dbReference type="SAM" id="Phobius"/>
    </source>
</evidence>